<dbReference type="EMBL" id="BSXS01001059">
    <property type="protein sequence ID" value="GME74943.1"/>
    <property type="molecule type" value="Genomic_DNA"/>
</dbReference>
<sequence length="473" mass="51792">MYELFDIREFRYPDPLFSEKTHGISAASITVVLVELSELAESMLSDVFGPIIKKSSTLTSENDNSNSNPTQKSLNFSKNDIVTRLKYLNAYNNKLSDLNSKLPSDFKCSLQDINETGHNYVTLGVRSYYILLRLSLNRPFIQLTTGSGNGSMTSAQICDEAIQEILGVVDAVEKVYGDKFTPMAPLVFCLVLGTSILIWKYAKTYNTDRTSGGLRNDDEAMLLERCKLKSMLDRIVPILKRTAGTWKISSEVVEMYKNAVELVWNSSGDVANVANGSSRPVTPSSSAHLFGLNSTAFSSGGTLRTGPSSASLASLSETRRGSVLPESPAVGLLNDHTAQLPAGDNNGNNAHDSSFAPSKNPANSNLIPQNLNTYPVFQQQQSYPQPHPHQLPQLNYSGQTQPQPQLQQQLATGTGINVGNSLEFSNMDSIFFAFNPLMNGDVHDSVFSPNLAVMDWAFPVDGNLLLDRDSERN</sequence>
<accession>A0ACB5SWP7</accession>
<evidence type="ECO:0000313" key="1">
    <source>
        <dbReference type="EMBL" id="GME74943.1"/>
    </source>
</evidence>
<keyword evidence="2" id="KW-1185">Reference proteome</keyword>
<proteinExistence type="predicted"/>
<comment type="caution">
    <text evidence="1">The sequence shown here is derived from an EMBL/GenBank/DDBJ whole genome shotgun (WGS) entry which is preliminary data.</text>
</comment>
<name>A0ACB5SWP7_AMBMO</name>
<dbReference type="Proteomes" id="UP001165064">
    <property type="component" value="Unassembled WGS sequence"/>
</dbReference>
<gene>
    <name evidence="1" type="ORF">Amon02_000196100</name>
</gene>
<organism evidence="1 2">
    <name type="scientific">Ambrosiozyma monospora</name>
    <name type="common">Yeast</name>
    <name type="synonym">Endomycopsis monosporus</name>
    <dbReference type="NCBI Taxonomy" id="43982"/>
    <lineage>
        <taxon>Eukaryota</taxon>
        <taxon>Fungi</taxon>
        <taxon>Dikarya</taxon>
        <taxon>Ascomycota</taxon>
        <taxon>Saccharomycotina</taxon>
        <taxon>Pichiomycetes</taxon>
        <taxon>Pichiales</taxon>
        <taxon>Pichiaceae</taxon>
        <taxon>Ambrosiozyma</taxon>
    </lineage>
</organism>
<protein>
    <submittedName>
        <fullName evidence="1">Unnamed protein product</fullName>
    </submittedName>
</protein>
<evidence type="ECO:0000313" key="2">
    <source>
        <dbReference type="Proteomes" id="UP001165064"/>
    </source>
</evidence>
<reference evidence="1" key="1">
    <citation type="submission" date="2023-04" db="EMBL/GenBank/DDBJ databases">
        <title>Ambrosiozyma monospora NBRC 10751.</title>
        <authorList>
            <person name="Ichikawa N."/>
            <person name="Sato H."/>
            <person name="Tonouchi N."/>
        </authorList>
    </citation>
    <scope>NUCLEOTIDE SEQUENCE</scope>
    <source>
        <strain evidence="1">NBRC 10751</strain>
    </source>
</reference>